<evidence type="ECO:0000313" key="3">
    <source>
        <dbReference type="Proteomes" id="UP001151760"/>
    </source>
</evidence>
<dbReference type="EMBL" id="BQNB010013473">
    <property type="protein sequence ID" value="GJT16430.1"/>
    <property type="molecule type" value="Genomic_DNA"/>
</dbReference>
<feature type="compositionally biased region" description="Basic and acidic residues" evidence="1">
    <location>
        <begin position="66"/>
        <end position="90"/>
    </location>
</feature>
<organism evidence="2 3">
    <name type="scientific">Tanacetum coccineum</name>
    <dbReference type="NCBI Taxonomy" id="301880"/>
    <lineage>
        <taxon>Eukaryota</taxon>
        <taxon>Viridiplantae</taxon>
        <taxon>Streptophyta</taxon>
        <taxon>Embryophyta</taxon>
        <taxon>Tracheophyta</taxon>
        <taxon>Spermatophyta</taxon>
        <taxon>Magnoliopsida</taxon>
        <taxon>eudicotyledons</taxon>
        <taxon>Gunneridae</taxon>
        <taxon>Pentapetalae</taxon>
        <taxon>asterids</taxon>
        <taxon>campanulids</taxon>
        <taxon>Asterales</taxon>
        <taxon>Asteraceae</taxon>
        <taxon>Asteroideae</taxon>
        <taxon>Anthemideae</taxon>
        <taxon>Anthemidinae</taxon>
        <taxon>Tanacetum</taxon>
    </lineage>
</organism>
<dbReference type="Proteomes" id="UP001151760">
    <property type="component" value="Unassembled WGS sequence"/>
</dbReference>
<reference evidence="2" key="2">
    <citation type="submission" date="2022-01" db="EMBL/GenBank/DDBJ databases">
        <authorList>
            <person name="Yamashiro T."/>
            <person name="Shiraishi A."/>
            <person name="Satake H."/>
            <person name="Nakayama K."/>
        </authorList>
    </citation>
    <scope>NUCLEOTIDE SEQUENCE</scope>
</reference>
<sequence length="371" mass="43654">MEESLPTMVDDRVKDFKKAQAPVYVINDAISKHIPLQDDLSIWLALKYKFERLHVATTPCRPSPVHPRDQDDPHDDAHPKGENSAKRQKIDPKAPALSLVYQDLLYLKKGNSCHLKKGNSGPEKVMLSLHKFLAAIFLDDDIEKITSRWNPHAKIFYIKKQKDPEKPKEVVYSNLKIVQIIKTYWELGHEHKFITEIIARRANGSIVSITKSEYKNLNKNDIKDMYMLFVNNNVDDYARLDLLCHCQSPIRKHSKKWEKRVEETSIALGWHLEEIHVTWAHLKKKRRRLRLYTKSFEETVHTEREDGVTITKRRLWDFHIDGVTDLATVSERNRLKVDLESSMWRQRQGFNTTLSRRFSYIYKTDFRVLVV</sequence>
<comment type="caution">
    <text evidence="2">The sequence shown here is derived from an EMBL/GenBank/DDBJ whole genome shotgun (WGS) entry which is preliminary data.</text>
</comment>
<name>A0ABQ5BNS6_9ASTR</name>
<protein>
    <submittedName>
        <fullName evidence="2">Uncharacterized protein</fullName>
    </submittedName>
</protein>
<feature type="region of interest" description="Disordered" evidence="1">
    <location>
        <begin position="59"/>
        <end position="90"/>
    </location>
</feature>
<evidence type="ECO:0000256" key="1">
    <source>
        <dbReference type="SAM" id="MobiDB-lite"/>
    </source>
</evidence>
<gene>
    <name evidence="2" type="ORF">Tco_0875136</name>
</gene>
<evidence type="ECO:0000313" key="2">
    <source>
        <dbReference type="EMBL" id="GJT16430.1"/>
    </source>
</evidence>
<accession>A0ABQ5BNS6</accession>
<keyword evidence="3" id="KW-1185">Reference proteome</keyword>
<reference evidence="2" key="1">
    <citation type="journal article" date="2022" name="Int. J. Mol. Sci.">
        <title>Draft Genome of Tanacetum Coccineum: Genomic Comparison of Closely Related Tanacetum-Family Plants.</title>
        <authorList>
            <person name="Yamashiro T."/>
            <person name="Shiraishi A."/>
            <person name="Nakayama K."/>
            <person name="Satake H."/>
        </authorList>
    </citation>
    <scope>NUCLEOTIDE SEQUENCE</scope>
</reference>
<proteinExistence type="predicted"/>